<dbReference type="Proteomes" id="UP000593737">
    <property type="component" value="Chromosome"/>
</dbReference>
<dbReference type="Gene3D" id="1.20.1250.20">
    <property type="entry name" value="MFS general substrate transporter like domains"/>
    <property type="match status" value="1"/>
</dbReference>
<keyword evidence="3 4" id="KW-0472">Membrane</keyword>
<evidence type="ECO:0000256" key="2">
    <source>
        <dbReference type="ARBA" id="ARBA00022989"/>
    </source>
</evidence>
<feature type="transmembrane region" description="Helical" evidence="4">
    <location>
        <begin position="273"/>
        <end position="292"/>
    </location>
</feature>
<dbReference type="CDD" id="cd06173">
    <property type="entry name" value="MFS_MefA_like"/>
    <property type="match status" value="1"/>
</dbReference>
<dbReference type="Pfam" id="PF01553">
    <property type="entry name" value="Acyltransferase"/>
    <property type="match status" value="1"/>
</dbReference>
<dbReference type="PANTHER" id="PTHR43767:SF10">
    <property type="entry name" value="SURFACTIN SYNTHASE SUBUNIT 1"/>
    <property type="match status" value="1"/>
</dbReference>
<feature type="transmembrane region" description="Helical" evidence="4">
    <location>
        <begin position="161"/>
        <end position="183"/>
    </location>
</feature>
<evidence type="ECO:0000256" key="1">
    <source>
        <dbReference type="ARBA" id="ARBA00022692"/>
    </source>
</evidence>
<dbReference type="InterPro" id="IPR011701">
    <property type="entry name" value="MFS"/>
</dbReference>
<dbReference type="Gene3D" id="3.40.50.12780">
    <property type="entry name" value="N-terminal domain of ligase-like"/>
    <property type="match status" value="1"/>
</dbReference>
<accession>A0A7S8FGC4</accession>
<keyword evidence="6" id="KW-0808">Transferase</keyword>
<dbReference type="KEGG" id="nkf:Nkreftii_003077"/>
<feature type="transmembrane region" description="Helical" evidence="4">
    <location>
        <begin position="831"/>
        <end position="851"/>
    </location>
</feature>
<evidence type="ECO:0000313" key="7">
    <source>
        <dbReference type="Proteomes" id="UP000593737"/>
    </source>
</evidence>
<feature type="transmembrane region" description="Helical" evidence="4">
    <location>
        <begin position="189"/>
        <end position="209"/>
    </location>
</feature>
<keyword evidence="1 4" id="KW-0812">Transmembrane</keyword>
<feature type="transmembrane region" description="Helical" evidence="4">
    <location>
        <begin position="304"/>
        <end position="323"/>
    </location>
</feature>
<dbReference type="InterPro" id="IPR042099">
    <property type="entry name" value="ANL_N_sf"/>
</dbReference>
<dbReference type="InterPro" id="IPR050237">
    <property type="entry name" value="ATP-dep_AMP-bd_enzyme"/>
</dbReference>
<evidence type="ECO:0000256" key="4">
    <source>
        <dbReference type="SAM" id="Phobius"/>
    </source>
</evidence>
<dbReference type="EMBL" id="CP047423">
    <property type="protein sequence ID" value="QPD05303.1"/>
    <property type="molecule type" value="Genomic_DNA"/>
</dbReference>
<dbReference type="Pfam" id="PF07690">
    <property type="entry name" value="MFS_1"/>
    <property type="match status" value="1"/>
</dbReference>
<dbReference type="SUPFAM" id="SSF56801">
    <property type="entry name" value="Acetyl-CoA synthetase-like"/>
    <property type="match status" value="1"/>
</dbReference>
<dbReference type="AlphaFoldDB" id="A0A7S8FGC4"/>
<dbReference type="InterPro" id="IPR002123">
    <property type="entry name" value="Plipid/glycerol_acylTrfase"/>
</dbReference>
<protein>
    <submittedName>
        <fullName evidence="6">Acyl-[ACP]--phospholipid O-acyltransferase</fullName>
    </submittedName>
</protein>
<feature type="transmembrane region" description="Helical" evidence="4">
    <location>
        <begin position="394"/>
        <end position="414"/>
    </location>
</feature>
<dbReference type="PROSITE" id="PS50850">
    <property type="entry name" value="MFS"/>
    <property type="match status" value="1"/>
</dbReference>
<dbReference type="Pfam" id="PF00501">
    <property type="entry name" value="AMP-binding"/>
    <property type="match status" value="1"/>
</dbReference>
<reference evidence="6 7" key="1">
    <citation type="journal article" date="2020" name="ISME J.">
        <title>Enrichment and physiological characterization of a novel comammox Nitrospira indicates ammonium inhibition of complete nitrification.</title>
        <authorList>
            <person name="Sakoula D."/>
            <person name="Koch H."/>
            <person name="Frank J."/>
            <person name="Jetten M.S.M."/>
            <person name="van Kessel M.A.H.J."/>
            <person name="Lucker S."/>
        </authorList>
    </citation>
    <scope>NUCLEOTIDE SEQUENCE [LARGE SCALE GENOMIC DNA]</scope>
    <source>
        <strain evidence="6">Comreactor17</strain>
    </source>
</reference>
<dbReference type="InterPro" id="IPR045851">
    <property type="entry name" value="AMP-bd_C_sf"/>
</dbReference>
<evidence type="ECO:0000259" key="5">
    <source>
        <dbReference type="PROSITE" id="PS50850"/>
    </source>
</evidence>
<dbReference type="CDD" id="cd07989">
    <property type="entry name" value="LPLAT_AGPAT-like"/>
    <property type="match status" value="1"/>
</dbReference>
<dbReference type="InterPro" id="IPR020846">
    <property type="entry name" value="MFS_dom"/>
</dbReference>
<dbReference type="PANTHER" id="PTHR43767">
    <property type="entry name" value="LONG-CHAIN-FATTY-ACID--COA LIGASE"/>
    <property type="match status" value="1"/>
</dbReference>
<dbReference type="InterPro" id="IPR036259">
    <property type="entry name" value="MFS_trans_sf"/>
</dbReference>
<organism evidence="6 7">
    <name type="scientific">Candidatus Nitrospira kreftii</name>
    <dbReference type="NCBI Taxonomy" id="2652173"/>
    <lineage>
        <taxon>Bacteria</taxon>
        <taxon>Pseudomonadati</taxon>
        <taxon>Nitrospirota</taxon>
        <taxon>Nitrospiria</taxon>
        <taxon>Nitrospirales</taxon>
        <taxon>Nitrospiraceae</taxon>
        <taxon>Nitrospira</taxon>
    </lineage>
</organism>
<keyword evidence="2 4" id="KW-1133">Transmembrane helix</keyword>
<gene>
    <name evidence="6" type="ORF">Nkreftii_003077</name>
</gene>
<feature type="transmembrane region" description="Helical" evidence="4">
    <location>
        <begin position="122"/>
        <end position="140"/>
    </location>
</feature>
<sequence>MITTAGPVPQRSPHPSPLRGLLMAQFCGAFNDNAWKLMVALLAIRQATTGLTPGPELETVAQTQTAMAFVVFTLPLVLLSLVGGTLADRLSKRSVIIAIKVVEVFLMGSATVALWLNPAGGMLPLIVLCGMGVHSALFSPSKYGILPELIPHERLAQGNGLLEMWTFAAILTGTAAGGFLLQVAGDHTWLAPLALTGLSFLGLTTALGIPQVPAARSVGGVGATLRGAWAAIQSEQMLRMAIPMEILFWTIASLFSQNLLVYAKAVLQLSDAMSGLPLTVLSVGIGIGAVLVGRISQNRVEYGLIPLGATGVFLTLLLLGALTPPLSGTFLMMIALGISSSFIFVPLNAILQWKSPPDRRGAVISFSNTCVFTGILLGSVTGGSLAHAGLSTSGIFLATAFMTVAGIAWAIWLLPDTLLRLILVILTHTVYRLRIVGQSHIPSASGALLVPNHVSFIDGFLLIASVDRPIRFVVDAQYAEHPFFKPFMKALDVIPISSHGGLRVILKALREAGTALDQGDLVCIFPEGQITRTGTLLPFRRGFERIVKGRTVPIIPVHLDRVWGSIFSFNHGRFLWKIPEQLPYPVTVSFGLPLPPGTTADTLRTKIHELGEAAWQLRKPDRRPLHRQFISAMRRYPFRMAMADQNRPRVSSLQALIGSIVLARTLRPYWQGQDHIGVLLPPTVATALVNVAAALCGKTIVNLNYTVGKSGLEAAARLAGLRTIVTSHTFIDKAKLDLPDGPSVIWLEDVAMTIGTVPKAVAALLALFAPCRLIERACGQVTPLTPDSLATIIFSSGSTGEPKGVMLSHFSIDANCQGATQMLHLYQDERVLGILPFFHSFGYMVFWFVMFNNAAMIFHPSPLDVAAIGELIRQHRVTFIVITPTFLQLYARRCTPEQFSSVRVILTGAEKLSARLAQSIEDKFGIGPIEGYGVTECAPVIAVNCPDFRAAGYYQPASRRGTVGQPLPGVSLRIVDPDHDTPLPTGASGMLLVKGPNVMNGYLGREDLTTQVMRDGWYVTGDIASLDDDGFLTITDRLSRFSKIGGEMVPHGKVEEALQQVAGADSQVFAVTGLPDDKKGERLVVLHTLDESMIPDILGKLSMMGLPNLFIPSRQHFVMVEAIPVLGTGKLDLRGVKRIAMERLRSGET</sequence>
<evidence type="ECO:0000256" key="3">
    <source>
        <dbReference type="ARBA" id="ARBA00023136"/>
    </source>
</evidence>
<dbReference type="Gene3D" id="3.30.300.30">
    <property type="match status" value="1"/>
</dbReference>
<dbReference type="SMART" id="SM00563">
    <property type="entry name" value="PlsC"/>
    <property type="match status" value="1"/>
</dbReference>
<feature type="transmembrane region" description="Helical" evidence="4">
    <location>
        <begin position="329"/>
        <end position="351"/>
    </location>
</feature>
<keyword evidence="6" id="KW-0012">Acyltransferase</keyword>
<feature type="transmembrane region" description="Helical" evidence="4">
    <location>
        <begin position="363"/>
        <end position="388"/>
    </location>
</feature>
<proteinExistence type="predicted"/>
<name>A0A7S8FGC4_9BACT</name>
<feature type="transmembrane region" description="Helical" evidence="4">
    <location>
        <begin position="246"/>
        <end position="267"/>
    </location>
</feature>
<evidence type="ECO:0000313" key="6">
    <source>
        <dbReference type="EMBL" id="QPD05303.1"/>
    </source>
</evidence>
<feature type="transmembrane region" description="Helical" evidence="4">
    <location>
        <begin position="94"/>
        <end position="116"/>
    </location>
</feature>
<dbReference type="InterPro" id="IPR000873">
    <property type="entry name" value="AMP-dep_synth/lig_dom"/>
</dbReference>
<dbReference type="SUPFAM" id="SSF69593">
    <property type="entry name" value="Glycerol-3-phosphate (1)-acyltransferase"/>
    <property type="match status" value="1"/>
</dbReference>
<dbReference type="InterPro" id="IPR020845">
    <property type="entry name" value="AMP-binding_CS"/>
</dbReference>
<feature type="transmembrane region" description="Helical" evidence="4">
    <location>
        <begin position="66"/>
        <end position="87"/>
    </location>
</feature>
<dbReference type="PROSITE" id="PS00455">
    <property type="entry name" value="AMP_BINDING"/>
    <property type="match status" value="1"/>
</dbReference>
<dbReference type="SUPFAM" id="SSF103473">
    <property type="entry name" value="MFS general substrate transporter"/>
    <property type="match status" value="1"/>
</dbReference>
<dbReference type="GO" id="GO:0016746">
    <property type="term" value="F:acyltransferase activity"/>
    <property type="evidence" value="ECO:0007669"/>
    <property type="project" value="UniProtKB-KW"/>
</dbReference>
<dbReference type="GO" id="GO:0022857">
    <property type="term" value="F:transmembrane transporter activity"/>
    <property type="evidence" value="ECO:0007669"/>
    <property type="project" value="InterPro"/>
</dbReference>
<feature type="domain" description="Major facilitator superfamily (MFS) profile" evidence="5">
    <location>
        <begin position="17"/>
        <end position="418"/>
    </location>
</feature>
<dbReference type="NCBIfam" id="NF006386">
    <property type="entry name" value="PRK08633.1"/>
    <property type="match status" value="1"/>
</dbReference>